<evidence type="ECO:0000313" key="3">
    <source>
        <dbReference type="Proteomes" id="UP000237684"/>
    </source>
</evidence>
<evidence type="ECO:0008006" key="4">
    <source>
        <dbReference type="Google" id="ProtNLM"/>
    </source>
</evidence>
<keyword evidence="3" id="KW-1185">Reference proteome</keyword>
<evidence type="ECO:0000256" key="1">
    <source>
        <dbReference type="SAM" id="Phobius"/>
    </source>
</evidence>
<proteinExistence type="predicted"/>
<dbReference type="RefSeq" id="WP_105483029.1">
    <property type="nucleotide sequence ID" value="NZ_NIGF01000004.1"/>
</dbReference>
<accession>A0A2S8SV34</accession>
<feature type="transmembrane region" description="Helical" evidence="1">
    <location>
        <begin position="86"/>
        <end position="106"/>
    </location>
</feature>
<dbReference type="InParanoid" id="A0A2S8SV34"/>
<feature type="transmembrane region" description="Helical" evidence="1">
    <location>
        <begin position="7"/>
        <end position="26"/>
    </location>
</feature>
<evidence type="ECO:0000313" key="2">
    <source>
        <dbReference type="EMBL" id="PQV64653.1"/>
    </source>
</evidence>
<dbReference type="Proteomes" id="UP000237684">
    <property type="component" value="Unassembled WGS sequence"/>
</dbReference>
<reference evidence="2 3" key="1">
    <citation type="journal article" date="2018" name="Syst. Appl. Microbiol.">
        <title>Abditibacterium utsteinense sp. nov., the first cultivated member of candidate phylum FBP, isolated from ice-free Antarctic soil samples.</title>
        <authorList>
            <person name="Tahon G."/>
            <person name="Tytgat B."/>
            <person name="Lebbe L."/>
            <person name="Carlier A."/>
            <person name="Willems A."/>
        </authorList>
    </citation>
    <scope>NUCLEOTIDE SEQUENCE [LARGE SCALE GENOMIC DNA]</scope>
    <source>
        <strain evidence="2 3">LMG 29911</strain>
    </source>
</reference>
<gene>
    <name evidence="2" type="ORF">B1R32_104147</name>
</gene>
<feature type="transmembrane region" description="Helical" evidence="1">
    <location>
        <begin position="112"/>
        <end position="130"/>
    </location>
</feature>
<organism evidence="2 3">
    <name type="scientific">Abditibacterium utsteinense</name>
    <dbReference type="NCBI Taxonomy" id="1960156"/>
    <lineage>
        <taxon>Bacteria</taxon>
        <taxon>Pseudomonadati</taxon>
        <taxon>Abditibacteriota</taxon>
        <taxon>Abditibacteriia</taxon>
        <taxon>Abditibacteriales</taxon>
        <taxon>Abditibacteriaceae</taxon>
        <taxon>Abditibacterium</taxon>
    </lineage>
</organism>
<protein>
    <recommendedName>
        <fullName evidence="4">SPW repeat-containing protein</fullName>
    </recommendedName>
</protein>
<feature type="transmembrane region" description="Helical" evidence="1">
    <location>
        <begin position="51"/>
        <end position="74"/>
    </location>
</feature>
<name>A0A2S8SV34_9BACT</name>
<dbReference type="AlphaFoldDB" id="A0A2S8SV34"/>
<comment type="caution">
    <text evidence="2">The sequence shown here is derived from an EMBL/GenBank/DDBJ whole genome shotgun (WGS) entry which is preliminary data.</text>
</comment>
<keyword evidence="1" id="KW-0472">Membrane</keyword>
<sequence>MIKRDLPFGLFAWCFVVFVAAFMPWATNPVVFPFFGSISAIATGWTGNINFLGIVVPNWLSVVLAIALAVIGWLRANSVDTKPKLSFWLALCGAGHSLFFILSAIFGGPAQIGLGSVATFVSFVAILRLLKKSNAVASTT</sequence>
<keyword evidence="1" id="KW-0812">Transmembrane</keyword>
<keyword evidence="1" id="KW-1133">Transmembrane helix</keyword>
<dbReference type="EMBL" id="NIGF01000004">
    <property type="protein sequence ID" value="PQV64653.1"/>
    <property type="molecule type" value="Genomic_DNA"/>
</dbReference>